<accession>A0A0H5P550</accession>
<name>A0A0H5P550_NOCFR</name>
<dbReference type="EMBL" id="LN868938">
    <property type="protein sequence ID" value="CRY77656.1"/>
    <property type="molecule type" value="Genomic_DNA"/>
</dbReference>
<reference evidence="2" key="1">
    <citation type="submission" date="2015-03" db="EMBL/GenBank/DDBJ databases">
        <authorList>
            <consortium name="Pathogen Informatics"/>
        </authorList>
    </citation>
    <scope>NUCLEOTIDE SEQUENCE [LARGE SCALE GENOMIC DNA]</scope>
    <source>
        <strain evidence="2">NCTC11134</strain>
    </source>
</reference>
<dbReference type="Proteomes" id="UP000057820">
    <property type="component" value="Chromosome 1"/>
</dbReference>
<gene>
    <name evidence="1" type="ORF">ERS450000_02520</name>
</gene>
<dbReference type="AlphaFoldDB" id="A0A0H5P550"/>
<evidence type="ECO:0000313" key="1">
    <source>
        <dbReference type="EMBL" id="CRY77656.1"/>
    </source>
</evidence>
<dbReference type="KEGG" id="nfr:ERS450000_02520"/>
<evidence type="ECO:0000313" key="2">
    <source>
        <dbReference type="Proteomes" id="UP000057820"/>
    </source>
</evidence>
<dbReference type="InterPro" id="IPR024520">
    <property type="entry name" value="DUF3558"/>
</dbReference>
<sequence>MRIAVVLRAIIAAVGVVGVVGCGTTVDGAATTPTIAGESDGAELFNPCSEVPDEWLRETGLDPATKTVTTDPQGESMWRICGWYAVDGPYRVDIISTSHTQAESRANAKLTGFQEVALGSRSGLIYKDKSDELELSCYVSLPAQQGMFEIAVGWRASQPVTADRCELAVEHAKDLEPHLPR</sequence>
<protein>
    <submittedName>
        <fullName evidence="1">Protein of uncharacterized function (DUF3558)</fullName>
    </submittedName>
</protein>
<dbReference type="RefSeq" id="WP_060592685.1">
    <property type="nucleotide sequence ID" value="NZ_CP031418.1"/>
</dbReference>
<dbReference type="Pfam" id="PF12079">
    <property type="entry name" value="DUF3558"/>
    <property type="match status" value="1"/>
</dbReference>
<proteinExistence type="predicted"/>
<organism evidence="1 2">
    <name type="scientific">Nocardia farcinica</name>
    <dbReference type="NCBI Taxonomy" id="37329"/>
    <lineage>
        <taxon>Bacteria</taxon>
        <taxon>Bacillati</taxon>
        <taxon>Actinomycetota</taxon>
        <taxon>Actinomycetes</taxon>
        <taxon>Mycobacteriales</taxon>
        <taxon>Nocardiaceae</taxon>
        <taxon>Nocardia</taxon>
    </lineage>
</organism>
<dbReference type="PROSITE" id="PS51257">
    <property type="entry name" value="PROKAR_LIPOPROTEIN"/>
    <property type="match status" value="1"/>
</dbReference>